<dbReference type="AlphaFoldDB" id="A0A7R9HF20"/>
<name>A0A7R9HF20_TIMCR</name>
<reference evidence="1" key="1">
    <citation type="submission" date="2020-11" db="EMBL/GenBank/DDBJ databases">
        <authorList>
            <person name="Tran Van P."/>
        </authorList>
    </citation>
    <scope>NUCLEOTIDE SEQUENCE</scope>
</reference>
<protein>
    <submittedName>
        <fullName evidence="1">Uncharacterized protein</fullName>
    </submittedName>
</protein>
<dbReference type="EMBL" id="OC354599">
    <property type="protein sequence ID" value="CAD7419515.1"/>
    <property type="molecule type" value="Genomic_DNA"/>
</dbReference>
<evidence type="ECO:0000313" key="1">
    <source>
        <dbReference type="EMBL" id="CAD7419515.1"/>
    </source>
</evidence>
<gene>
    <name evidence="1" type="ORF">TCEB3V08_LOCUS13809</name>
</gene>
<accession>A0A7R9HF20</accession>
<proteinExistence type="predicted"/>
<organism evidence="1">
    <name type="scientific">Timema cristinae</name>
    <name type="common">Walking stick</name>
    <dbReference type="NCBI Taxonomy" id="61476"/>
    <lineage>
        <taxon>Eukaryota</taxon>
        <taxon>Metazoa</taxon>
        <taxon>Ecdysozoa</taxon>
        <taxon>Arthropoda</taxon>
        <taxon>Hexapoda</taxon>
        <taxon>Insecta</taxon>
        <taxon>Pterygota</taxon>
        <taxon>Neoptera</taxon>
        <taxon>Polyneoptera</taxon>
        <taxon>Phasmatodea</taxon>
        <taxon>Timematodea</taxon>
        <taxon>Timematoidea</taxon>
        <taxon>Timematidae</taxon>
        <taxon>Timema</taxon>
    </lineage>
</organism>
<sequence>MNRKEVDNVQIEQIGRSAAMVFPMQREAVNTPQRVLTGVEPRLDGTESFIRGPAPVFPGLRPATTSMFDCYKKPICSAA</sequence>